<evidence type="ECO:0000256" key="1">
    <source>
        <dbReference type="SAM" id="MobiDB-lite"/>
    </source>
</evidence>
<dbReference type="PANTHER" id="PTHR47372:SF11">
    <property type="entry name" value="RE19971P"/>
    <property type="match status" value="1"/>
</dbReference>
<protein>
    <submittedName>
        <fullName evidence="2">Uncharacterized protein</fullName>
    </submittedName>
</protein>
<dbReference type="AlphaFoldDB" id="A0AAW1QCH3"/>
<accession>A0AAW1QCH3</accession>
<dbReference type="PANTHER" id="PTHR47372">
    <property type="entry name" value="DAUER UP-REGULATED-RELATED"/>
    <property type="match status" value="1"/>
</dbReference>
<feature type="compositionally biased region" description="Basic and acidic residues" evidence="1">
    <location>
        <begin position="163"/>
        <end position="173"/>
    </location>
</feature>
<name>A0AAW1QCH3_9CHLO</name>
<comment type="caution">
    <text evidence="2">The sequence shown here is derived from an EMBL/GenBank/DDBJ whole genome shotgun (WGS) entry which is preliminary data.</text>
</comment>
<feature type="region of interest" description="Disordered" evidence="1">
    <location>
        <begin position="85"/>
        <end position="180"/>
    </location>
</feature>
<sequence length="180" mass="19372">MPVDGYSRESALFSLRAVDVMVKGSVRRRVTQLLLWTRASSFRVLKVQPLIRRTYRLQYLAAPFRQASLETSRPAFCVARSFGASSVSQDAEQKAKDAMTDAKTGAAQTADSAKGMAQKAGDRIQETASQAWDKAKEVVGAGQEQASEAADKAKDAAGQASGKAKDMAEDAKHQAKKTTS</sequence>
<dbReference type="Gene3D" id="1.10.287.700">
    <property type="entry name" value="Helix hairpin bin"/>
    <property type="match status" value="1"/>
</dbReference>
<proteinExistence type="predicted"/>
<evidence type="ECO:0000313" key="2">
    <source>
        <dbReference type="EMBL" id="KAK9818584.1"/>
    </source>
</evidence>
<evidence type="ECO:0000313" key="3">
    <source>
        <dbReference type="Proteomes" id="UP001438707"/>
    </source>
</evidence>
<dbReference type="Proteomes" id="UP001438707">
    <property type="component" value="Unassembled WGS sequence"/>
</dbReference>
<gene>
    <name evidence="2" type="ORF">WJX74_004274</name>
</gene>
<organism evidence="2 3">
    <name type="scientific">Apatococcus lobatus</name>
    <dbReference type="NCBI Taxonomy" id="904363"/>
    <lineage>
        <taxon>Eukaryota</taxon>
        <taxon>Viridiplantae</taxon>
        <taxon>Chlorophyta</taxon>
        <taxon>core chlorophytes</taxon>
        <taxon>Trebouxiophyceae</taxon>
        <taxon>Chlorellales</taxon>
        <taxon>Chlorellaceae</taxon>
        <taxon>Apatococcus</taxon>
    </lineage>
</organism>
<dbReference type="EMBL" id="JALJOS010000059">
    <property type="protein sequence ID" value="KAK9818584.1"/>
    <property type="molecule type" value="Genomic_DNA"/>
</dbReference>
<reference evidence="2 3" key="1">
    <citation type="journal article" date="2024" name="Nat. Commun.">
        <title>Phylogenomics reveals the evolutionary origins of lichenization in chlorophyte algae.</title>
        <authorList>
            <person name="Puginier C."/>
            <person name="Libourel C."/>
            <person name="Otte J."/>
            <person name="Skaloud P."/>
            <person name="Haon M."/>
            <person name="Grisel S."/>
            <person name="Petersen M."/>
            <person name="Berrin J.G."/>
            <person name="Delaux P.M."/>
            <person name="Dal Grande F."/>
            <person name="Keller J."/>
        </authorList>
    </citation>
    <scope>NUCLEOTIDE SEQUENCE [LARGE SCALE GENOMIC DNA]</scope>
    <source>
        <strain evidence="2 3">SAG 2145</strain>
    </source>
</reference>
<keyword evidence="3" id="KW-1185">Reference proteome</keyword>
<feature type="compositionally biased region" description="Basic and acidic residues" evidence="1">
    <location>
        <begin position="91"/>
        <end position="100"/>
    </location>
</feature>